<protein>
    <recommendedName>
        <fullName evidence="3">CRP-like protein Clp</fullName>
    </recommendedName>
    <alternativeName>
        <fullName evidence="12">Catabolite activation-like protein</fullName>
    </alternativeName>
</protein>
<reference evidence="16 17" key="1">
    <citation type="submission" date="2018-10" db="EMBL/GenBank/DDBJ databases">
        <title>The genome of Lysobacter enzymogenes OH11.</title>
        <authorList>
            <person name="Liu F."/>
            <person name="Zhao Y."/>
            <person name="Qian G."/>
            <person name="Chen Y."/>
            <person name="Xu H."/>
        </authorList>
    </citation>
    <scope>NUCLEOTIDE SEQUENCE [LARGE SCALE GENOMIC DNA]</scope>
    <source>
        <strain evidence="16 17">OH11</strain>
    </source>
</reference>
<dbReference type="InterPro" id="IPR012318">
    <property type="entry name" value="HTH_CRP"/>
</dbReference>
<feature type="compositionally biased region" description="Pro residues" evidence="13">
    <location>
        <begin position="54"/>
        <end position="64"/>
    </location>
</feature>
<dbReference type="GO" id="GO:0003700">
    <property type="term" value="F:DNA-binding transcription factor activity"/>
    <property type="evidence" value="ECO:0007669"/>
    <property type="project" value="TreeGrafter"/>
</dbReference>
<dbReference type="Pfam" id="PF13545">
    <property type="entry name" value="HTH_Crp_2"/>
    <property type="match status" value="1"/>
</dbReference>
<feature type="region of interest" description="Disordered" evidence="13">
    <location>
        <begin position="45"/>
        <end position="64"/>
    </location>
</feature>
<dbReference type="Proteomes" id="UP000275910">
    <property type="component" value="Unassembled WGS sequence"/>
</dbReference>
<dbReference type="PANTHER" id="PTHR24567">
    <property type="entry name" value="CRP FAMILY TRANSCRIPTIONAL REGULATORY PROTEIN"/>
    <property type="match status" value="1"/>
</dbReference>
<keyword evidence="7" id="KW-0805">Transcription regulation</keyword>
<comment type="subunit">
    <text evidence="2">Homodimer.</text>
</comment>
<feature type="domain" description="HTH crp-type" evidence="15">
    <location>
        <begin position="206"/>
        <end position="279"/>
    </location>
</feature>
<dbReference type="InterPro" id="IPR000595">
    <property type="entry name" value="cNMP-bd_dom"/>
</dbReference>
<evidence type="ECO:0000256" key="2">
    <source>
        <dbReference type="ARBA" id="ARBA00011738"/>
    </source>
</evidence>
<dbReference type="InterPro" id="IPR018490">
    <property type="entry name" value="cNMP-bd_dom_sf"/>
</dbReference>
<dbReference type="SUPFAM" id="SSF46785">
    <property type="entry name" value="Winged helix' DNA-binding domain"/>
    <property type="match status" value="1"/>
</dbReference>
<evidence type="ECO:0000256" key="1">
    <source>
        <dbReference type="ARBA" id="ARBA00004496"/>
    </source>
</evidence>
<dbReference type="Pfam" id="PF00027">
    <property type="entry name" value="cNMP_binding"/>
    <property type="match status" value="1"/>
</dbReference>
<dbReference type="AlphaFoldDB" id="A0A3N2RIC9"/>
<keyword evidence="11" id="KW-0804">Transcription</keyword>
<name>A0A3N2RIC9_LYSEN</name>
<keyword evidence="5" id="KW-0021">Allosteric enzyme</keyword>
<feature type="region of interest" description="Disordered" evidence="13">
    <location>
        <begin position="1"/>
        <end position="37"/>
    </location>
</feature>
<comment type="caution">
    <text evidence="16">The sequence shown here is derived from an EMBL/GenBank/DDBJ whole genome shotgun (WGS) entry which is preliminary data.</text>
</comment>
<keyword evidence="10" id="KW-0010">Activator</keyword>
<dbReference type="GO" id="GO:0003677">
    <property type="term" value="F:DNA binding"/>
    <property type="evidence" value="ECO:0007669"/>
    <property type="project" value="UniProtKB-KW"/>
</dbReference>
<proteinExistence type="predicted"/>
<organism evidence="16 17">
    <name type="scientific">Lysobacter enzymogenes</name>
    <dbReference type="NCBI Taxonomy" id="69"/>
    <lineage>
        <taxon>Bacteria</taxon>
        <taxon>Pseudomonadati</taxon>
        <taxon>Pseudomonadota</taxon>
        <taxon>Gammaproteobacteria</taxon>
        <taxon>Lysobacterales</taxon>
        <taxon>Lysobacteraceae</taxon>
        <taxon>Lysobacter</taxon>
    </lineage>
</organism>
<dbReference type="InterPro" id="IPR036390">
    <property type="entry name" value="WH_DNA-bd_sf"/>
</dbReference>
<dbReference type="EMBL" id="RCTY01000023">
    <property type="protein sequence ID" value="ROU07228.1"/>
    <property type="molecule type" value="Genomic_DNA"/>
</dbReference>
<dbReference type="SMART" id="SM00100">
    <property type="entry name" value="cNMP"/>
    <property type="match status" value="1"/>
</dbReference>
<evidence type="ECO:0000313" key="17">
    <source>
        <dbReference type="Proteomes" id="UP000275910"/>
    </source>
</evidence>
<evidence type="ECO:0000256" key="8">
    <source>
        <dbReference type="ARBA" id="ARBA00023026"/>
    </source>
</evidence>
<evidence type="ECO:0000256" key="6">
    <source>
        <dbReference type="ARBA" id="ARBA00022636"/>
    </source>
</evidence>
<evidence type="ECO:0000256" key="7">
    <source>
        <dbReference type="ARBA" id="ARBA00023015"/>
    </source>
</evidence>
<evidence type="ECO:0000256" key="4">
    <source>
        <dbReference type="ARBA" id="ARBA00022491"/>
    </source>
</evidence>
<evidence type="ECO:0000313" key="16">
    <source>
        <dbReference type="EMBL" id="ROU07228.1"/>
    </source>
</evidence>
<dbReference type="Gene3D" id="1.10.10.10">
    <property type="entry name" value="Winged helix-like DNA-binding domain superfamily/Winged helix DNA-binding domain"/>
    <property type="match status" value="1"/>
</dbReference>
<keyword evidence="8" id="KW-0843">Virulence</keyword>
<dbReference type="SUPFAM" id="SSF51206">
    <property type="entry name" value="cAMP-binding domain-like"/>
    <property type="match status" value="1"/>
</dbReference>
<dbReference type="InterPro" id="IPR050397">
    <property type="entry name" value="Env_Response_Regulators"/>
</dbReference>
<accession>A0A3N2RIC9</accession>
<sequence length="294" mass="32828">MRAGGAWARRSRIDPQSPLRRRPSPTDPSRCAPALRARADTGAALGHNRAHACPPAPPPRMTEPAPLPADPWLRDLSPEVVAHLQAMSVRRRLRDGELLYARGDAAEGLYGVVSGRIRLSVPTAGGREMLIVQFEPGSWFGEVSMFDGEPRPQDARAVGDSEILLLPRTRFLALLEQHPELYRGFTRLLCRKLRTALDYVEDALTLPLAARLGKRLLELARVYGVEREEGRLIDLPLPQDDLANMLGATRQSVSKQLKAWEQRGWIALRYRHVVMRDAQALERALARDAARVAR</sequence>
<dbReference type="GO" id="GO:0005829">
    <property type="term" value="C:cytosol"/>
    <property type="evidence" value="ECO:0007669"/>
    <property type="project" value="TreeGrafter"/>
</dbReference>
<evidence type="ECO:0000256" key="13">
    <source>
        <dbReference type="SAM" id="MobiDB-lite"/>
    </source>
</evidence>
<evidence type="ECO:0000256" key="10">
    <source>
        <dbReference type="ARBA" id="ARBA00023159"/>
    </source>
</evidence>
<evidence type="ECO:0000256" key="3">
    <source>
        <dbReference type="ARBA" id="ARBA00020769"/>
    </source>
</evidence>
<evidence type="ECO:0000259" key="15">
    <source>
        <dbReference type="PROSITE" id="PS51063"/>
    </source>
</evidence>
<dbReference type="PROSITE" id="PS50042">
    <property type="entry name" value="CNMP_BINDING_3"/>
    <property type="match status" value="1"/>
</dbReference>
<dbReference type="PROSITE" id="PS51063">
    <property type="entry name" value="HTH_CRP_2"/>
    <property type="match status" value="1"/>
</dbReference>
<keyword evidence="9" id="KW-0238">DNA-binding</keyword>
<dbReference type="InterPro" id="IPR014710">
    <property type="entry name" value="RmlC-like_jellyroll"/>
</dbReference>
<feature type="domain" description="Cyclic nucleotide-binding" evidence="14">
    <location>
        <begin position="72"/>
        <end position="192"/>
    </location>
</feature>
<comment type="subcellular location">
    <subcellularLocation>
        <location evidence="1">Cytoplasm</location>
    </subcellularLocation>
</comment>
<evidence type="ECO:0000256" key="12">
    <source>
        <dbReference type="ARBA" id="ARBA00031697"/>
    </source>
</evidence>
<evidence type="ECO:0000256" key="11">
    <source>
        <dbReference type="ARBA" id="ARBA00023163"/>
    </source>
</evidence>
<dbReference type="InterPro" id="IPR036388">
    <property type="entry name" value="WH-like_DNA-bd_sf"/>
</dbReference>
<keyword evidence="4" id="KW-0678">Repressor</keyword>
<evidence type="ECO:0000259" key="14">
    <source>
        <dbReference type="PROSITE" id="PS50042"/>
    </source>
</evidence>
<gene>
    <name evidence="16" type="ORF">D9T17_09680</name>
</gene>
<dbReference type="CDD" id="cd00038">
    <property type="entry name" value="CAP_ED"/>
    <property type="match status" value="1"/>
</dbReference>
<evidence type="ECO:0000256" key="9">
    <source>
        <dbReference type="ARBA" id="ARBA00023125"/>
    </source>
</evidence>
<dbReference type="SMART" id="SM00419">
    <property type="entry name" value="HTH_CRP"/>
    <property type="match status" value="1"/>
</dbReference>
<dbReference type="PANTHER" id="PTHR24567:SF68">
    <property type="entry name" value="DNA-BINDING TRANSCRIPTIONAL DUAL REGULATOR CRP"/>
    <property type="match status" value="1"/>
</dbReference>
<dbReference type="GO" id="GO:0003824">
    <property type="term" value="F:catalytic activity"/>
    <property type="evidence" value="ECO:0007669"/>
    <property type="project" value="UniProtKB-KW"/>
</dbReference>
<dbReference type="Gene3D" id="2.60.120.10">
    <property type="entry name" value="Jelly Rolls"/>
    <property type="match status" value="1"/>
</dbReference>
<evidence type="ECO:0000256" key="5">
    <source>
        <dbReference type="ARBA" id="ARBA00022533"/>
    </source>
</evidence>
<keyword evidence="6" id="KW-0973">c-di-GMP</keyword>